<feature type="transmembrane region" description="Helical" evidence="1">
    <location>
        <begin position="12"/>
        <end position="33"/>
    </location>
</feature>
<evidence type="ECO:0000313" key="2">
    <source>
        <dbReference type="EMBL" id="SPF53691.1"/>
    </source>
</evidence>
<protein>
    <submittedName>
        <fullName evidence="2">Uncharacterized protein</fullName>
    </submittedName>
</protein>
<evidence type="ECO:0000313" key="3">
    <source>
        <dbReference type="Proteomes" id="UP000238916"/>
    </source>
</evidence>
<dbReference type="AlphaFoldDB" id="A0A2U3LP37"/>
<name>A0A2U3LP37_9FIRM</name>
<accession>A0A2U3LP37</accession>
<organism evidence="2 3">
    <name type="scientific">Candidatus Desulfosporosinus infrequens</name>
    <dbReference type="NCBI Taxonomy" id="2043169"/>
    <lineage>
        <taxon>Bacteria</taxon>
        <taxon>Bacillati</taxon>
        <taxon>Bacillota</taxon>
        <taxon>Clostridia</taxon>
        <taxon>Eubacteriales</taxon>
        <taxon>Desulfitobacteriaceae</taxon>
        <taxon>Desulfosporosinus</taxon>
    </lineage>
</organism>
<proteinExistence type="predicted"/>
<reference evidence="3" key="1">
    <citation type="submission" date="2018-02" db="EMBL/GenBank/DDBJ databases">
        <authorList>
            <person name="Hausmann B."/>
        </authorList>
    </citation>
    <scope>NUCLEOTIDE SEQUENCE [LARGE SCALE GENOMIC DNA]</scope>
    <source>
        <strain evidence="3">Peat soil MAG SbF1</strain>
    </source>
</reference>
<sequence>MSAKTAVTDKSVIAVAIAIIFIVDFLSILITPLSDLEKW</sequence>
<dbReference type="EMBL" id="OMOF01000662">
    <property type="protein sequence ID" value="SPF53691.1"/>
    <property type="molecule type" value="Genomic_DNA"/>
</dbReference>
<dbReference type="Proteomes" id="UP000238916">
    <property type="component" value="Unassembled WGS sequence"/>
</dbReference>
<evidence type="ECO:0000256" key="1">
    <source>
        <dbReference type="SAM" id="Phobius"/>
    </source>
</evidence>
<keyword evidence="1" id="KW-1133">Transmembrane helix</keyword>
<keyword evidence="1" id="KW-0472">Membrane</keyword>
<gene>
    <name evidence="2" type="ORF">SBF1_6950003</name>
</gene>
<keyword evidence="1" id="KW-0812">Transmembrane</keyword>